<accession>A0ABP0RXD0</accession>
<proteinExistence type="inferred from homology"/>
<gene>
    <name evidence="12" type="ORF">SCF082_LOCUS49089</name>
</gene>
<organism evidence="12 13">
    <name type="scientific">Durusdinium trenchii</name>
    <dbReference type="NCBI Taxonomy" id="1381693"/>
    <lineage>
        <taxon>Eukaryota</taxon>
        <taxon>Sar</taxon>
        <taxon>Alveolata</taxon>
        <taxon>Dinophyceae</taxon>
        <taxon>Suessiales</taxon>
        <taxon>Symbiodiniaceae</taxon>
        <taxon>Durusdinium</taxon>
    </lineage>
</organism>
<dbReference type="Gene3D" id="1.10.8.550">
    <property type="entry name" value="Proto-chlorophyllide reductase 57 kD subunit B"/>
    <property type="match status" value="1"/>
</dbReference>
<comment type="catalytic activity">
    <reaction evidence="7">
        <text>chlorophyllide a + oxidized 2[4Fe-4S]-[ferredoxin] + 2 ADP + 2 phosphate = protochlorophyllide a + reduced 2[4Fe-4S]-[ferredoxin] + 2 ATP + 2 H2O</text>
        <dbReference type="Rhea" id="RHEA:28202"/>
        <dbReference type="Rhea" id="RHEA-COMP:10002"/>
        <dbReference type="Rhea" id="RHEA-COMP:10004"/>
        <dbReference type="ChEBI" id="CHEBI:15377"/>
        <dbReference type="ChEBI" id="CHEBI:30616"/>
        <dbReference type="ChEBI" id="CHEBI:33722"/>
        <dbReference type="ChEBI" id="CHEBI:33723"/>
        <dbReference type="ChEBI" id="CHEBI:43474"/>
        <dbReference type="ChEBI" id="CHEBI:83348"/>
        <dbReference type="ChEBI" id="CHEBI:83350"/>
        <dbReference type="ChEBI" id="CHEBI:456216"/>
        <dbReference type="EC" id="1.3.7.7"/>
    </reaction>
</comment>
<dbReference type="PANTHER" id="PTHR33712">
    <property type="entry name" value="LIGHT-INDEPENDENT PROTOCHLOROPHYLLIDE REDUCTASE SUBUNIT B"/>
    <property type="match status" value="1"/>
</dbReference>
<evidence type="ECO:0000256" key="9">
    <source>
        <dbReference type="SAM" id="MobiDB-lite"/>
    </source>
</evidence>
<comment type="caution">
    <text evidence="12">The sequence shown here is derived from an EMBL/GenBank/DDBJ whole genome shotgun (WGS) entry which is preliminary data.</text>
</comment>
<evidence type="ECO:0000256" key="6">
    <source>
        <dbReference type="ARBA" id="ARBA00025959"/>
    </source>
</evidence>
<dbReference type="InterPro" id="IPR000510">
    <property type="entry name" value="Nase/OxRdtase_comp1"/>
</dbReference>
<dbReference type="InterPro" id="IPR002110">
    <property type="entry name" value="Ankyrin_rpt"/>
</dbReference>
<dbReference type="PANTHER" id="PTHR33712:SF7">
    <property type="entry name" value="LIGHT-INDEPENDENT PROTOCHLOROPHYLLIDE REDUCTASE SUBUNIT B"/>
    <property type="match status" value="1"/>
</dbReference>
<evidence type="ECO:0000256" key="7">
    <source>
        <dbReference type="ARBA" id="ARBA00049483"/>
    </source>
</evidence>
<name>A0ABP0RXD0_9DINO</name>
<dbReference type="InterPro" id="IPR042298">
    <property type="entry name" value="P-CP_red_C"/>
</dbReference>
<dbReference type="SUPFAM" id="SSF53807">
    <property type="entry name" value="Helical backbone' metal receptor"/>
    <property type="match status" value="1"/>
</dbReference>
<keyword evidence="8" id="KW-0040">ANK repeat</keyword>
<evidence type="ECO:0000256" key="1">
    <source>
        <dbReference type="ARBA" id="ARBA00004949"/>
    </source>
</evidence>
<dbReference type="Gene3D" id="1.20.89.20">
    <property type="match status" value="1"/>
</dbReference>
<feature type="repeat" description="ANK" evidence="8">
    <location>
        <begin position="527"/>
        <end position="559"/>
    </location>
</feature>
<dbReference type="Pfam" id="PF00148">
    <property type="entry name" value="Oxidored_nitro"/>
    <property type="match status" value="1"/>
</dbReference>
<feature type="repeat" description="ANK" evidence="8">
    <location>
        <begin position="627"/>
        <end position="659"/>
    </location>
</feature>
<evidence type="ECO:0000256" key="4">
    <source>
        <dbReference type="ARBA" id="ARBA00017673"/>
    </source>
</evidence>
<dbReference type="SUPFAM" id="SSF48403">
    <property type="entry name" value="Ankyrin repeat"/>
    <property type="match status" value="1"/>
</dbReference>
<dbReference type="InterPro" id="IPR050152">
    <property type="entry name" value="ChlB/BchB/BchZ"/>
</dbReference>
<dbReference type="Pfam" id="PF08369">
    <property type="entry name" value="PCP_red"/>
    <property type="match status" value="1"/>
</dbReference>
<evidence type="ECO:0000256" key="3">
    <source>
        <dbReference type="ARBA" id="ARBA00012713"/>
    </source>
</evidence>
<dbReference type="Proteomes" id="UP001642464">
    <property type="component" value="Unassembled WGS sequence"/>
</dbReference>
<evidence type="ECO:0000259" key="10">
    <source>
        <dbReference type="Pfam" id="PF00148"/>
    </source>
</evidence>
<comment type="pathway">
    <text evidence="1">Porphyrin-containing compound metabolism; chlorophyll biosynthesis (light-independent).</text>
</comment>
<evidence type="ECO:0000313" key="12">
    <source>
        <dbReference type="EMBL" id="CAK9105300.1"/>
    </source>
</evidence>
<evidence type="ECO:0000256" key="5">
    <source>
        <dbReference type="ARBA" id="ARBA00025201"/>
    </source>
</evidence>
<evidence type="ECO:0000313" key="13">
    <source>
        <dbReference type="Proteomes" id="UP001642464"/>
    </source>
</evidence>
<comment type="subunit">
    <text evidence="6">Protochlorophyllide reductase is composed of three subunits; ChlL, ChlN and ChlB. Forms a heterotetramer of two ChlB and two ChlN subunits.</text>
</comment>
<dbReference type="PROSITE" id="PS50088">
    <property type="entry name" value="ANK_REPEAT"/>
    <property type="match status" value="3"/>
</dbReference>
<feature type="repeat" description="ANK" evidence="8">
    <location>
        <begin position="593"/>
        <end position="625"/>
    </location>
</feature>
<dbReference type="PROSITE" id="PS50297">
    <property type="entry name" value="ANK_REP_REGION"/>
    <property type="match status" value="3"/>
</dbReference>
<comment type="function">
    <text evidence="5">Component of the dark-operative protochlorophyllide reductase (DPOR) that uses Mg-ATP and reduced ferredoxin to reduce ring D of protochlorophyllide (Pchlide) to form chlorophyllide a (Chlide). This reaction is light-independent. The NB-protein (ChlN-ChlB) is the catalytic component of the complex.</text>
</comment>
<reference evidence="12 13" key="1">
    <citation type="submission" date="2024-02" db="EMBL/GenBank/DDBJ databases">
        <authorList>
            <person name="Chen Y."/>
            <person name="Shah S."/>
            <person name="Dougan E. K."/>
            <person name="Thang M."/>
            <person name="Chan C."/>
        </authorList>
    </citation>
    <scope>NUCLEOTIDE SEQUENCE [LARGE SCALE GENOMIC DNA]</scope>
</reference>
<dbReference type="Pfam" id="PF00023">
    <property type="entry name" value="Ank"/>
    <property type="match status" value="1"/>
</dbReference>
<evidence type="ECO:0000256" key="2">
    <source>
        <dbReference type="ARBA" id="ARBA00008935"/>
    </source>
</evidence>
<dbReference type="Pfam" id="PF12796">
    <property type="entry name" value="Ank_2"/>
    <property type="match status" value="2"/>
</dbReference>
<dbReference type="InterPro" id="IPR013580">
    <property type="entry name" value="LI-POR_suB-like_C"/>
</dbReference>
<protein>
    <recommendedName>
        <fullName evidence="4">Light-independent protochlorophyllide reductase subunit B</fullName>
        <ecNumber evidence="3">1.3.7.7</ecNumber>
    </recommendedName>
</protein>
<sequence length="825" mass="89064">MLEEMGIEVNLVIPENSSVTQLKNLPKAWFNIVPYREVGLMTAKYLEKEFQMPFISVCPMGITEIARFVQAIEDLLKPQGVTFDFEGYVDEQTRFVSQSAWFSRSIDCQNLTGKRAVVFGDATHAAAMTKVLAKEMGIHVAWAGTFCQHDGDWFREEVQGLCDEVLITDDHTQVANMIARAEPAAIFGTQMERHVGKRLDIPCGVISAPVHIQNFPLTHRPFLGYEGTNQLADLVYNSFTLGMEDHLLEIFGGHDTKEISSASLSKEAVPWTPDGLDELNKIPGFVRGKIKQKTEKYAQEQGIAEITAEVIYAAKEAVGTGKAAASDLLEHLRSGDGSIVAENCGNRFMLLEKRFQMLEDRLLILKPCGWETTGHADAPQLPDFLQAVKINCTLNTKTAGSPHGPMLRWALSGESLDLDADVPAEELAERITEKTGVSSYCQQLFFDHPGEVRVALQTQVNDFDRELLIAAEEGSEEVEDLLRRFQSPNCVDELQRSPLFIASKAGHRLTARRLLEALADVNHSSAQGYSPLGAASYNGDVELVDHLLAARADVTSASLRGFTALHGAAFGAALEVMPSLLAARAELERLTARGKTCLCIAAGRGHTEVVRFLLDARADLMAPTVRGAPSPLMAAANRGHVEVVELLLQRQAEVERRAGRDCSALYAAAENGRCLLRFAADPDAAGRSGATPLLSAAHGGHGEAAGSNGQESLWKHRDETAVELLLDASADVNSSAHCTALHLACHGGYVALVHRLLAARADPGPRPFQLDVDGAERGGAGAPIATALGCAAAVVDCLLGRGVPVDRSAVDVAVQHGHLEATDTC</sequence>
<dbReference type="Gene3D" id="1.25.40.20">
    <property type="entry name" value="Ankyrin repeat-containing domain"/>
    <property type="match status" value="2"/>
</dbReference>
<feature type="region of interest" description="Disordered" evidence="9">
    <location>
        <begin position="690"/>
        <end position="710"/>
    </location>
</feature>
<evidence type="ECO:0000256" key="8">
    <source>
        <dbReference type="PROSITE-ProRule" id="PRU00023"/>
    </source>
</evidence>
<comment type="similarity">
    <text evidence="2">Belongs to the ChlB/BchB/BchZ family.</text>
</comment>
<dbReference type="InterPro" id="IPR036770">
    <property type="entry name" value="Ankyrin_rpt-contain_sf"/>
</dbReference>
<feature type="domain" description="Light-independent protochlorophyllide reductase subunit B-like C-terminal" evidence="11">
    <location>
        <begin position="271"/>
        <end position="315"/>
    </location>
</feature>
<dbReference type="SMART" id="SM00248">
    <property type="entry name" value="ANK"/>
    <property type="match status" value="7"/>
</dbReference>
<evidence type="ECO:0000259" key="11">
    <source>
        <dbReference type="Pfam" id="PF08369"/>
    </source>
</evidence>
<feature type="domain" description="Nitrogenase/oxidoreductase component 1" evidence="10">
    <location>
        <begin position="1"/>
        <end position="239"/>
    </location>
</feature>
<dbReference type="EMBL" id="CAXAMM010042507">
    <property type="protein sequence ID" value="CAK9105300.1"/>
    <property type="molecule type" value="Genomic_DNA"/>
</dbReference>
<dbReference type="Gene3D" id="3.40.50.1980">
    <property type="entry name" value="Nitrogenase molybdenum iron protein domain"/>
    <property type="match status" value="2"/>
</dbReference>
<keyword evidence="13" id="KW-1185">Reference proteome</keyword>
<dbReference type="EC" id="1.3.7.7" evidence="3"/>